<organism evidence="1">
    <name type="scientific">uncultured Chthoniobacterales bacterium</name>
    <dbReference type="NCBI Taxonomy" id="1836801"/>
    <lineage>
        <taxon>Bacteria</taxon>
        <taxon>Pseudomonadati</taxon>
        <taxon>Verrucomicrobiota</taxon>
        <taxon>Spartobacteria</taxon>
        <taxon>Chthoniobacterales</taxon>
        <taxon>environmental samples</taxon>
    </lineage>
</organism>
<gene>
    <name evidence="1" type="ORF">AVDCRST_MAG42-2424</name>
</gene>
<accession>A0A6J4ICG8</accession>
<dbReference type="AlphaFoldDB" id="A0A6J4ICG8"/>
<sequence>GACAAINADALVSCHSDGSEAQWRNPVADRKVRPRDVSTSLDM</sequence>
<proteinExistence type="predicted"/>
<name>A0A6J4ICG8_9BACT</name>
<dbReference type="EMBL" id="CADCTA010000077">
    <property type="protein sequence ID" value="CAA9248727.1"/>
    <property type="molecule type" value="Genomic_DNA"/>
</dbReference>
<feature type="non-terminal residue" evidence="1">
    <location>
        <position position="1"/>
    </location>
</feature>
<feature type="non-terminal residue" evidence="1">
    <location>
        <position position="43"/>
    </location>
</feature>
<evidence type="ECO:0000313" key="1">
    <source>
        <dbReference type="EMBL" id="CAA9248727.1"/>
    </source>
</evidence>
<reference evidence="1" key="1">
    <citation type="submission" date="2020-02" db="EMBL/GenBank/DDBJ databases">
        <authorList>
            <person name="Meier V. D."/>
        </authorList>
    </citation>
    <scope>NUCLEOTIDE SEQUENCE</scope>
    <source>
        <strain evidence="1">AVDCRST_MAG42</strain>
    </source>
</reference>
<protein>
    <submittedName>
        <fullName evidence="1">Uncharacterized protein</fullName>
    </submittedName>
</protein>